<evidence type="ECO:0000256" key="1">
    <source>
        <dbReference type="ARBA" id="ARBA00038454"/>
    </source>
</evidence>
<dbReference type="InterPro" id="IPR051330">
    <property type="entry name" value="Phosphatase_reg/MetRdx"/>
</dbReference>
<evidence type="ECO:0000313" key="4">
    <source>
        <dbReference type="Proteomes" id="UP000612361"/>
    </source>
</evidence>
<dbReference type="SUPFAM" id="SSF55781">
    <property type="entry name" value="GAF domain-like"/>
    <property type="match status" value="1"/>
</dbReference>
<dbReference type="FunFam" id="3.30.450.40:FF:000008">
    <property type="entry name" value="GAF domain-containing proteins"/>
    <property type="match status" value="1"/>
</dbReference>
<dbReference type="PANTHER" id="PTHR21021">
    <property type="entry name" value="GAF/PUTATIVE CYTOSKELETAL PROTEIN"/>
    <property type="match status" value="1"/>
</dbReference>
<comment type="caution">
    <text evidence="3">The sequence shown here is derived from an EMBL/GenBank/DDBJ whole genome shotgun (WGS) entry which is preliminary data.</text>
</comment>
<dbReference type="RefSeq" id="WP_186879807.1">
    <property type="nucleotide sequence ID" value="NZ_JACOGG010000002.1"/>
</dbReference>
<comment type="similarity">
    <text evidence="1">Belongs to the free Met sulfoxide reductase family.</text>
</comment>
<proteinExistence type="inferred from homology"/>
<reference evidence="3" key="1">
    <citation type="submission" date="2020-08" db="EMBL/GenBank/DDBJ databases">
        <title>Novel species isolated from subtropical streams in China.</title>
        <authorList>
            <person name="Lu H."/>
        </authorList>
    </citation>
    <scope>NUCLEOTIDE SEQUENCE</scope>
    <source>
        <strain evidence="3">CY7W</strain>
    </source>
</reference>
<feature type="domain" description="GAF" evidence="2">
    <location>
        <begin position="55"/>
        <end position="165"/>
    </location>
</feature>
<dbReference type="InterPro" id="IPR003018">
    <property type="entry name" value="GAF"/>
</dbReference>
<gene>
    <name evidence="3" type="ORF">H8K47_02255</name>
</gene>
<dbReference type="GO" id="GO:0005829">
    <property type="term" value="C:cytosol"/>
    <property type="evidence" value="ECO:0007669"/>
    <property type="project" value="TreeGrafter"/>
</dbReference>
<dbReference type="InterPro" id="IPR000614">
    <property type="entry name" value="FRMsr_CS"/>
</dbReference>
<evidence type="ECO:0000313" key="3">
    <source>
        <dbReference type="EMBL" id="MBC3934173.1"/>
    </source>
</evidence>
<dbReference type="Gene3D" id="3.30.450.40">
    <property type="match status" value="1"/>
</dbReference>
<dbReference type="PROSITE" id="PS01320">
    <property type="entry name" value="UPF0067"/>
    <property type="match status" value="1"/>
</dbReference>
<protein>
    <submittedName>
        <fullName evidence="3">GAF domain-containing protein</fullName>
    </submittedName>
</protein>
<organism evidence="3 4">
    <name type="scientific">Undibacterium rugosum</name>
    <dbReference type="NCBI Taxonomy" id="2762291"/>
    <lineage>
        <taxon>Bacteria</taxon>
        <taxon>Pseudomonadati</taxon>
        <taxon>Pseudomonadota</taxon>
        <taxon>Betaproteobacteria</taxon>
        <taxon>Burkholderiales</taxon>
        <taxon>Oxalobacteraceae</taxon>
        <taxon>Undibacterium</taxon>
    </lineage>
</organism>
<sequence length="174" mass="18659">MFETSAASDKPDYDLLNKQLASILDGERALMTNAAQFSALIFNSISDLNWAGFYFCTEAKTATQEKPCDLLLGAFQGKVACVRIPLGRGVCGSAAQERKTFLVPDVHAFPGHIACDSASNSEIVIPVIKDGKLYGVLDIDSPRLARFSSDDQTGLETMLASFIAATDFSALPSI</sequence>
<dbReference type="InterPro" id="IPR029016">
    <property type="entry name" value="GAF-like_dom_sf"/>
</dbReference>
<dbReference type="Pfam" id="PF01590">
    <property type="entry name" value="GAF"/>
    <property type="match status" value="1"/>
</dbReference>
<keyword evidence="4" id="KW-1185">Reference proteome</keyword>
<dbReference type="Proteomes" id="UP000612361">
    <property type="component" value="Unassembled WGS sequence"/>
</dbReference>
<dbReference type="EMBL" id="JACOGG010000002">
    <property type="protein sequence ID" value="MBC3934173.1"/>
    <property type="molecule type" value="Genomic_DNA"/>
</dbReference>
<accession>A0A923KYD2</accession>
<dbReference type="PANTHER" id="PTHR21021:SF15">
    <property type="entry name" value="FREE METHIONINE-R-SULFOXIDE REDUCTASE"/>
    <property type="match status" value="1"/>
</dbReference>
<dbReference type="GO" id="GO:0033745">
    <property type="term" value="F:L-methionine-(R)-S-oxide reductase activity"/>
    <property type="evidence" value="ECO:0007669"/>
    <property type="project" value="TreeGrafter"/>
</dbReference>
<name>A0A923KYD2_9BURK</name>
<evidence type="ECO:0000259" key="2">
    <source>
        <dbReference type="Pfam" id="PF01590"/>
    </source>
</evidence>
<dbReference type="AlphaFoldDB" id="A0A923KYD2"/>